<organism evidence="1 2">
    <name type="scientific">Nephila pilipes</name>
    <name type="common">Giant wood spider</name>
    <name type="synonym">Nephila maculata</name>
    <dbReference type="NCBI Taxonomy" id="299642"/>
    <lineage>
        <taxon>Eukaryota</taxon>
        <taxon>Metazoa</taxon>
        <taxon>Ecdysozoa</taxon>
        <taxon>Arthropoda</taxon>
        <taxon>Chelicerata</taxon>
        <taxon>Arachnida</taxon>
        <taxon>Araneae</taxon>
        <taxon>Araneomorphae</taxon>
        <taxon>Entelegynae</taxon>
        <taxon>Araneoidea</taxon>
        <taxon>Nephilidae</taxon>
        <taxon>Nephila</taxon>
    </lineage>
</organism>
<dbReference type="AlphaFoldDB" id="A0A8X6JK94"/>
<dbReference type="Proteomes" id="UP000887013">
    <property type="component" value="Unassembled WGS sequence"/>
</dbReference>
<comment type="caution">
    <text evidence="1">The sequence shown here is derived from an EMBL/GenBank/DDBJ whole genome shotgun (WGS) entry which is preliminary data.</text>
</comment>
<accession>A0A8X6JK94</accession>
<evidence type="ECO:0000313" key="1">
    <source>
        <dbReference type="EMBL" id="GFS38425.1"/>
    </source>
</evidence>
<sequence length="113" mass="12586">MCYEVHKAMFLPGGKLERPSLGSPGGDTKLINRLYLSDRTSKSKYLIDSRAEVSVVPSTAASKHHPPAYLQLFAVNGTIISTYNQHLLTLDLELRRVFRWPFIIAAISQSIIG</sequence>
<name>A0A8X6JK94_NEPPI</name>
<evidence type="ECO:0000313" key="2">
    <source>
        <dbReference type="Proteomes" id="UP000887013"/>
    </source>
</evidence>
<reference evidence="1" key="1">
    <citation type="submission" date="2020-08" db="EMBL/GenBank/DDBJ databases">
        <title>Multicomponent nature underlies the extraordinary mechanical properties of spider dragline silk.</title>
        <authorList>
            <person name="Kono N."/>
            <person name="Nakamura H."/>
            <person name="Mori M."/>
            <person name="Yoshida Y."/>
            <person name="Ohtoshi R."/>
            <person name="Malay A.D."/>
            <person name="Moran D.A.P."/>
            <person name="Tomita M."/>
            <person name="Numata K."/>
            <person name="Arakawa K."/>
        </authorList>
    </citation>
    <scope>NUCLEOTIDE SEQUENCE</scope>
</reference>
<dbReference type="EMBL" id="BMAW01089178">
    <property type="protein sequence ID" value="GFS38425.1"/>
    <property type="molecule type" value="Genomic_DNA"/>
</dbReference>
<keyword evidence="2" id="KW-1185">Reference proteome</keyword>
<proteinExistence type="predicted"/>
<protein>
    <submittedName>
        <fullName evidence="1">Retrovirus-related Pol polyprotein from transposon 297</fullName>
    </submittedName>
</protein>
<dbReference type="OrthoDB" id="6500668at2759"/>
<gene>
    <name evidence="1" type="primary">pol_1817</name>
    <name evidence="1" type="ORF">NPIL_423241</name>
</gene>